<evidence type="ECO:0000256" key="1">
    <source>
        <dbReference type="SAM" id="MobiDB-lite"/>
    </source>
</evidence>
<accession>A0AA90ST04</accession>
<proteinExistence type="predicted"/>
<keyword evidence="3" id="KW-1185">Reference proteome</keyword>
<name>A0AA90ST04_9GAMM</name>
<gene>
    <name evidence="2" type="ORF">QS748_07980</name>
</gene>
<dbReference type="Proteomes" id="UP001178148">
    <property type="component" value="Unassembled WGS sequence"/>
</dbReference>
<feature type="compositionally biased region" description="Polar residues" evidence="1">
    <location>
        <begin position="289"/>
        <end position="300"/>
    </location>
</feature>
<feature type="region of interest" description="Disordered" evidence="1">
    <location>
        <begin position="278"/>
        <end position="300"/>
    </location>
</feature>
<organism evidence="2 3">
    <name type="scientific">Candidatus Endonucleibacter bathymodioli</name>
    <dbReference type="NCBI Taxonomy" id="539814"/>
    <lineage>
        <taxon>Bacteria</taxon>
        <taxon>Pseudomonadati</taxon>
        <taxon>Pseudomonadota</taxon>
        <taxon>Gammaproteobacteria</taxon>
        <taxon>Oceanospirillales</taxon>
        <taxon>Endozoicomonadaceae</taxon>
        <taxon>Candidatus Endonucleibacter</taxon>
    </lineage>
</organism>
<evidence type="ECO:0000313" key="2">
    <source>
        <dbReference type="EMBL" id="MDP0589125.1"/>
    </source>
</evidence>
<sequence length="324" mass="35878">MISPNMQPKSLIPVAVPVQHKGADNTAQAFNRQLKRTHQAEVHIPAPRISHREHMRSIKLLTIKRCNLELDTDSLIAKIAQDISTHSSAKKAKVSPGMYGTYRDNSSKKAAAPVSHEAGLRAPHKRHFDSLGDDVCEIETVCKKVKKALTFDTMDTVQVFENEFSPSQVQDHYAERRVFHTALQSFNPDPVEIDGGTTTPVTNALTMPRAKDTEGKKVFHMAPPRFTRETNVVEQVNGDSICAFGITTPVAHSLEMPRAKVIKGKNFIKLNRAKAGSKANNKAKVAPAFSSSHGLQPTNLKSFHGEALHQMETQPRMRFMGTTM</sequence>
<evidence type="ECO:0000313" key="3">
    <source>
        <dbReference type="Proteomes" id="UP001178148"/>
    </source>
</evidence>
<dbReference type="EMBL" id="JASXSV010000010">
    <property type="protein sequence ID" value="MDP0589125.1"/>
    <property type="molecule type" value="Genomic_DNA"/>
</dbReference>
<protein>
    <submittedName>
        <fullName evidence="2">Uncharacterized protein</fullName>
    </submittedName>
</protein>
<reference evidence="2 3" key="1">
    <citation type="journal article" date="2023" name="bioRxiv">
        <title>An intranuclear bacterial parasite of deep-sea mussels expresses apoptosis inhibitors acquired from its host.</title>
        <authorList>
            <person name="Gonzalez Porras M.A."/>
            <person name="Assie A."/>
            <person name="Tietjen M."/>
            <person name="Violette M."/>
            <person name="Kleiner M."/>
            <person name="Gruber-Vodicka H."/>
            <person name="Dubilier N."/>
            <person name="Leisch N."/>
        </authorList>
    </citation>
    <scope>NUCLEOTIDE SEQUENCE [LARGE SCALE GENOMIC DNA]</scope>
    <source>
        <strain evidence="2">IAP13</strain>
    </source>
</reference>
<dbReference type="AlphaFoldDB" id="A0AA90ST04"/>
<comment type="caution">
    <text evidence="2">The sequence shown here is derived from an EMBL/GenBank/DDBJ whole genome shotgun (WGS) entry which is preliminary data.</text>
</comment>